<reference evidence="2 3" key="1">
    <citation type="submission" date="2021-06" db="EMBL/GenBank/DDBJ databases">
        <title>Caerostris darwini draft genome.</title>
        <authorList>
            <person name="Kono N."/>
            <person name="Arakawa K."/>
        </authorList>
    </citation>
    <scope>NUCLEOTIDE SEQUENCE [LARGE SCALE GENOMIC DNA]</scope>
</reference>
<evidence type="ECO:0000256" key="1">
    <source>
        <dbReference type="SAM" id="MobiDB-lite"/>
    </source>
</evidence>
<proteinExistence type="predicted"/>
<evidence type="ECO:0008006" key="4">
    <source>
        <dbReference type="Google" id="ProtNLM"/>
    </source>
</evidence>
<comment type="caution">
    <text evidence="2">The sequence shown here is derived from an EMBL/GenBank/DDBJ whole genome shotgun (WGS) entry which is preliminary data.</text>
</comment>
<evidence type="ECO:0000313" key="3">
    <source>
        <dbReference type="Proteomes" id="UP001054837"/>
    </source>
</evidence>
<sequence length="121" mass="13955">MPGTIIVCNKHLSRSLANYRGETFPKGIPTLLISYHSRSMAQHPYKSEDGYFLFLSHLIFFLPPATHSRPCSLFFTLFCYSWKRRTHLSNRKSGSDIPPLPPQDGTLGNWGWKQTTRYFTS</sequence>
<feature type="region of interest" description="Disordered" evidence="1">
    <location>
        <begin position="89"/>
        <end position="109"/>
    </location>
</feature>
<name>A0AAV4WHF9_9ARAC</name>
<protein>
    <recommendedName>
        <fullName evidence="4">Ycf15</fullName>
    </recommendedName>
</protein>
<dbReference type="AlphaFoldDB" id="A0AAV4WHF9"/>
<keyword evidence="3" id="KW-1185">Reference proteome</keyword>
<dbReference type="Proteomes" id="UP001054837">
    <property type="component" value="Unassembled WGS sequence"/>
</dbReference>
<gene>
    <name evidence="2" type="ORF">CDAR_173241</name>
</gene>
<organism evidence="2 3">
    <name type="scientific">Caerostris darwini</name>
    <dbReference type="NCBI Taxonomy" id="1538125"/>
    <lineage>
        <taxon>Eukaryota</taxon>
        <taxon>Metazoa</taxon>
        <taxon>Ecdysozoa</taxon>
        <taxon>Arthropoda</taxon>
        <taxon>Chelicerata</taxon>
        <taxon>Arachnida</taxon>
        <taxon>Araneae</taxon>
        <taxon>Araneomorphae</taxon>
        <taxon>Entelegynae</taxon>
        <taxon>Araneoidea</taxon>
        <taxon>Araneidae</taxon>
        <taxon>Caerostris</taxon>
    </lineage>
</organism>
<accession>A0AAV4WHF9</accession>
<evidence type="ECO:0000313" key="2">
    <source>
        <dbReference type="EMBL" id="GIY82192.1"/>
    </source>
</evidence>
<dbReference type="EMBL" id="BPLQ01014694">
    <property type="protein sequence ID" value="GIY82192.1"/>
    <property type="molecule type" value="Genomic_DNA"/>
</dbReference>